<evidence type="ECO:0000313" key="3">
    <source>
        <dbReference type="Proteomes" id="UP000008021"/>
    </source>
</evidence>
<evidence type="ECO:0000256" key="1">
    <source>
        <dbReference type="SAM" id="MobiDB-lite"/>
    </source>
</evidence>
<name>A0A0E0EE01_9ORYZ</name>
<dbReference type="AlphaFoldDB" id="A0A0E0EE01"/>
<dbReference type="EnsemblPlants" id="OMERI07G17750.1">
    <property type="protein sequence ID" value="OMERI07G17750.1"/>
    <property type="gene ID" value="OMERI07G17750"/>
</dbReference>
<reference evidence="2" key="1">
    <citation type="submission" date="2015-04" db="UniProtKB">
        <authorList>
            <consortium name="EnsemblPlants"/>
        </authorList>
    </citation>
    <scope>IDENTIFICATION</scope>
</reference>
<reference evidence="2" key="2">
    <citation type="submission" date="2018-05" db="EMBL/GenBank/DDBJ databases">
        <title>OmerRS3 (Oryza meridionalis Reference Sequence Version 3).</title>
        <authorList>
            <person name="Zhang J."/>
            <person name="Kudrna D."/>
            <person name="Lee S."/>
            <person name="Talag J."/>
            <person name="Welchert J."/>
            <person name="Wing R.A."/>
        </authorList>
    </citation>
    <scope>NUCLEOTIDE SEQUENCE [LARGE SCALE GENOMIC DNA]</scope>
    <source>
        <strain evidence="2">cv. OR44</strain>
    </source>
</reference>
<feature type="compositionally biased region" description="Polar residues" evidence="1">
    <location>
        <begin position="1"/>
        <end position="12"/>
    </location>
</feature>
<dbReference type="Proteomes" id="UP000008021">
    <property type="component" value="Chromosome 7"/>
</dbReference>
<keyword evidence="3" id="KW-1185">Reference proteome</keyword>
<organism evidence="2">
    <name type="scientific">Oryza meridionalis</name>
    <dbReference type="NCBI Taxonomy" id="40149"/>
    <lineage>
        <taxon>Eukaryota</taxon>
        <taxon>Viridiplantae</taxon>
        <taxon>Streptophyta</taxon>
        <taxon>Embryophyta</taxon>
        <taxon>Tracheophyta</taxon>
        <taxon>Spermatophyta</taxon>
        <taxon>Magnoliopsida</taxon>
        <taxon>Liliopsida</taxon>
        <taxon>Poales</taxon>
        <taxon>Poaceae</taxon>
        <taxon>BOP clade</taxon>
        <taxon>Oryzoideae</taxon>
        <taxon>Oryzeae</taxon>
        <taxon>Oryzinae</taxon>
        <taxon>Oryza</taxon>
    </lineage>
</organism>
<feature type="compositionally biased region" description="Basic and acidic residues" evidence="1">
    <location>
        <begin position="298"/>
        <end position="308"/>
    </location>
</feature>
<feature type="region of interest" description="Disordered" evidence="1">
    <location>
        <begin position="1"/>
        <end position="29"/>
    </location>
</feature>
<feature type="region of interest" description="Disordered" evidence="1">
    <location>
        <begin position="288"/>
        <end position="345"/>
    </location>
</feature>
<protein>
    <submittedName>
        <fullName evidence="2">Uncharacterized protein</fullName>
    </submittedName>
</protein>
<proteinExistence type="predicted"/>
<feature type="compositionally biased region" description="Pro residues" evidence="1">
    <location>
        <begin position="320"/>
        <end position="329"/>
    </location>
</feature>
<evidence type="ECO:0000313" key="2">
    <source>
        <dbReference type="EnsemblPlants" id="OMERI07G17750.1"/>
    </source>
</evidence>
<feature type="compositionally biased region" description="Low complexity" evidence="1">
    <location>
        <begin position="330"/>
        <end position="345"/>
    </location>
</feature>
<dbReference type="HOGENOM" id="CLU_499121_0_0_1"/>
<accession>A0A0E0EE01</accession>
<sequence length="546" mass="57939">MSSKAASTSGMSGRSCGESAVHRMPSMSMSQSTAPLDAAAAASFAGHPSWAILRLHSTRHSSSPPSTARRPHAVAVHVALGRGAPRLTVLRRHVPHRAGHHRADVGVAGADHPGQPEVRHLGAAVAAEEHIAGLHVAVHHGGAALVVQEHQRARHADGRVQPPPPPERGVVADEGLQVAAVEVLVDQDLGRAGEAPAVERDQVRVRPREPHPVGEHLHLGAELALAAVLAAGAAGAAVAEPRELLDRHVAAVGENAAPPRPTTRSSEKPLVAATMSWYVNAVLSSLNTFTPSDDDEQPVTHDDEHPDGGDNVADIWNAPHLPPPPPPPHLGFSQESDSGSGSWSTGNLARRLAMMNTTVPAMKAMMREKTNHSAMVLGDIPRPLMAACGALCLRGPRSCNVMRGSPRKESSSKVPSWPVVGTSPERSGLYDTLNLFRPVRLPRLAGSSPEKLLYARSSISRHRMWPISGGIPPEMLLFETFSTTSGRRPYSGGIPPEKLFAGSIRYLRLFMSATSRGSSPENWLKLRSSLASSGSRSTPEETMPPV</sequence>
<dbReference type="Gramene" id="OMERI07G17750.1">
    <property type="protein sequence ID" value="OMERI07G17750.1"/>
    <property type="gene ID" value="OMERI07G17750"/>
</dbReference>